<dbReference type="FunFam" id="3.30.1360.40:FF:000003">
    <property type="entry name" value="DNA topoisomerase 2"/>
    <property type="match status" value="1"/>
</dbReference>
<dbReference type="InterPro" id="IPR001154">
    <property type="entry name" value="TopoII_euk"/>
</dbReference>
<comment type="function">
    <text evidence="20">Control of topological states of DNA by transient breakage and subsequent rejoining of DNA strands. Topoisomerase II makes double-strand breaks.</text>
</comment>
<dbReference type="Gene3D" id="3.30.565.10">
    <property type="entry name" value="Histidine kinase-like ATPase, C-terminal domain"/>
    <property type="match status" value="1"/>
</dbReference>
<evidence type="ECO:0000256" key="14">
    <source>
        <dbReference type="ARBA" id="ARBA00022842"/>
    </source>
</evidence>
<dbReference type="InterPro" id="IPR034157">
    <property type="entry name" value="TOPRIM_TopoII"/>
</dbReference>
<dbReference type="InterPro" id="IPR036890">
    <property type="entry name" value="HATPase_C_sf"/>
</dbReference>
<keyword evidence="18" id="KW-0539">Nucleus</keyword>
<feature type="compositionally biased region" description="Low complexity" evidence="22">
    <location>
        <begin position="2149"/>
        <end position="2179"/>
    </location>
</feature>
<dbReference type="SUPFAM" id="SSF55874">
    <property type="entry name" value="ATPase domain of HSP90 chaperone/DNA topoisomerase II/histidine kinase"/>
    <property type="match status" value="1"/>
</dbReference>
<keyword evidence="23" id="KW-0472">Membrane</keyword>
<keyword evidence="12" id="KW-0547">Nucleotide-binding</keyword>
<evidence type="ECO:0000256" key="18">
    <source>
        <dbReference type="ARBA" id="ARBA00023242"/>
    </source>
</evidence>
<dbReference type="Gene3D" id="3.30.1360.40">
    <property type="match status" value="1"/>
</dbReference>
<feature type="region of interest" description="Disordered" evidence="22">
    <location>
        <begin position="1737"/>
        <end position="1756"/>
    </location>
</feature>
<dbReference type="Gene3D" id="1.20.1250.20">
    <property type="entry name" value="MFS general substrate transporter like domains"/>
    <property type="match status" value="1"/>
</dbReference>
<feature type="region of interest" description="Disordered" evidence="22">
    <location>
        <begin position="260"/>
        <end position="286"/>
    </location>
</feature>
<dbReference type="InterPro" id="IPR014721">
    <property type="entry name" value="Ribsml_uS5_D2-typ_fold_subgr"/>
</dbReference>
<feature type="transmembrane region" description="Helical" evidence="23">
    <location>
        <begin position="132"/>
        <end position="148"/>
    </location>
</feature>
<evidence type="ECO:0000259" key="24">
    <source>
        <dbReference type="PROSITE" id="PS50850"/>
    </source>
</evidence>
<feature type="region of interest" description="Disordered" evidence="22">
    <location>
        <begin position="557"/>
        <end position="660"/>
    </location>
</feature>
<dbReference type="PROSITE" id="PS50850">
    <property type="entry name" value="MFS"/>
    <property type="match status" value="1"/>
</dbReference>
<evidence type="ECO:0000256" key="1">
    <source>
        <dbReference type="ARBA" id="ARBA00000185"/>
    </source>
</evidence>
<dbReference type="InterPro" id="IPR011701">
    <property type="entry name" value="MFS"/>
</dbReference>
<feature type="compositionally biased region" description="Basic and acidic residues" evidence="22">
    <location>
        <begin position="273"/>
        <end position="286"/>
    </location>
</feature>
<evidence type="ECO:0000256" key="21">
    <source>
        <dbReference type="PROSITE-ProRule" id="PRU01384"/>
    </source>
</evidence>
<keyword evidence="15 21" id="KW-0799">Topoisomerase</keyword>
<dbReference type="FunFam" id="1.10.268.10:FF:000003">
    <property type="entry name" value="DNA topoisomerase 2"/>
    <property type="match status" value="1"/>
</dbReference>
<dbReference type="Gene3D" id="1.10.268.10">
    <property type="entry name" value="Topoisomerase, domain 3"/>
    <property type="match status" value="1"/>
</dbReference>
<evidence type="ECO:0000256" key="11">
    <source>
        <dbReference type="ARBA" id="ARBA00022723"/>
    </source>
</evidence>
<evidence type="ECO:0000256" key="10">
    <source>
        <dbReference type="ARBA" id="ARBA00022553"/>
    </source>
</evidence>
<feature type="compositionally biased region" description="Low complexity" evidence="22">
    <location>
        <begin position="574"/>
        <end position="608"/>
    </location>
</feature>
<evidence type="ECO:0000256" key="9">
    <source>
        <dbReference type="ARBA" id="ARBA00019635"/>
    </source>
</evidence>
<dbReference type="PROSITE" id="PS50880">
    <property type="entry name" value="TOPRIM"/>
    <property type="match status" value="1"/>
</dbReference>
<evidence type="ECO:0000256" key="17">
    <source>
        <dbReference type="ARBA" id="ARBA00023235"/>
    </source>
</evidence>
<evidence type="ECO:0000256" key="15">
    <source>
        <dbReference type="ARBA" id="ARBA00023029"/>
    </source>
</evidence>
<dbReference type="EMBL" id="FWEW01000076">
    <property type="protein sequence ID" value="SLM33633.1"/>
    <property type="molecule type" value="Genomic_DNA"/>
</dbReference>
<dbReference type="SMART" id="SM00434">
    <property type="entry name" value="TOP4c"/>
    <property type="match status" value="1"/>
</dbReference>
<dbReference type="InterPro" id="IPR013759">
    <property type="entry name" value="Topo_IIA_B_C"/>
</dbReference>
<evidence type="ECO:0000256" key="20">
    <source>
        <dbReference type="ARBA" id="ARBA00053943"/>
    </source>
</evidence>
<evidence type="ECO:0000256" key="13">
    <source>
        <dbReference type="ARBA" id="ARBA00022840"/>
    </source>
</evidence>
<dbReference type="GO" id="GO:0003677">
    <property type="term" value="F:DNA binding"/>
    <property type="evidence" value="ECO:0007669"/>
    <property type="project" value="UniProtKB-UniRule"/>
</dbReference>
<evidence type="ECO:0000256" key="19">
    <source>
        <dbReference type="ARBA" id="ARBA00031138"/>
    </source>
</evidence>
<dbReference type="CDD" id="cd03481">
    <property type="entry name" value="TopoIIA_Trans_ScTopoIIA"/>
    <property type="match status" value="1"/>
</dbReference>
<name>A0A1W5CS19_9LECA</name>
<protein>
    <recommendedName>
        <fullName evidence="9">DNA topoisomerase 2</fullName>
        <ecNumber evidence="8">5.6.2.2</ecNumber>
    </recommendedName>
    <alternativeName>
        <fullName evidence="19">DNA topoisomerase II</fullName>
    </alternativeName>
</protein>
<dbReference type="InterPro" id="IPR018522">
    <property type="entry name" value="TopoIIA_CS"/>
</dbReference>
<keyword evidence="28" id="KW-1185">Reference proteome</keyword>
<dbReference type="SUPFAM" id="SSF103473">
    <property type="entry name" value="MFS general substrate transporter"/>
    <property type="match status" value="1"/>
</dbReference>
<evidence type="ECO:0000256" key="4">
    <source>
        <dbReference type="ARBA" id="ARBA00004123"/>
    </source>
</evidence>
<feature type="compositionally biased region" description="Basic and acidic residues" evidence="22">
    <location>
        <begin position="1737"/>
        <end position="1747"/>
    </location>
</feature>
<evidence type="ECO:0000259" key="26">
    <source>
        <dbReference type="PROSITE" id="PS52040"/>
    </source>
</evidence>
<evidence type="ECO:0000256" key="5">
    <source>
        <dbReference type="ARBA" id="ARBA00004141"/>
    </source>
</evidence>
<evidence type="ECO:0000256" key="12">
    <source>
        <dbReference type="ARBA" id="ARBA00022741"/>
    </source>
</evidence>
<dbReference type="PANTHER" id="PTHR10169">
    <property type="entry name" value="DNA TOPOISOMERASE/GYRASE"/>
    <property type="match status" value="1"/>
</dbReference>
<feature type="transmembrane region" description="Helical" evidence="23">
    <location>
        <begin position="192"/>
        <end position="215"/>
    </location>
</feature>
<feature type="region of interest" description="Disordered" evidence="22">
    <location>
        <begin position="2041"/>
        <end position="2219"/>
    </location>
</feature>
<dbReference type="InterPro" id="IPR020846">
    <property type="entry name" value="MFS_dom"/>
</dbReference>
<evidence type="ECO:0000256" key="22">
    <source>
        <dbReference type="SAM" id="MobiDB-lite"/>
    </source>
</evidence>
<dbReference type="Gene3D" id="3.90.199.10">
    <property type="entry name" value="Topoisomerase II, domain 5"/>
    <property type="match status" value="1"/>
</dbReference>
<dbReference type="SUPFAM" id="SSF54211">
    <property type="entry name" value="Ribosomal protein S5 domain 2-like"/>
    <property type="match status" value="1"/>
</dbReference>
<dbReference type="InterPro" id="IPR002205">
    <property type="entry name" value="Topo_IIA_dom_A"/>
</dbReference>
<dbReference type="InterPro" id="IPR013506">
    <property type="entry name" value="Topo_IIA_bsu_dom2"/>
</dbReference>
<keyword evidence="23" id="KW-1133">Transmembrane helix</keyword>
<dbReference type="CDD" id="cd16930">
    <property type="entry name" value="HATPase_TopII-like"/>
    <property type="match status" value="1"/>
</dbReference>
<dbReference type="GO" id="GO:0000819">
    <property type="term" value="P:sister chromatid segregation"/>
    <property type="evidence" value="ECO:0007669"/>
    <property type="project" value="TreeGrafter"/>
</dbReference>
<dbReference type="GO" id="GO:0016020">
    <property type="term" value="C:membrane"/>
    <property type="evidence" value="ECO:0007669"/>
    <property type="project" value="UniProtKB-SubCell"/>
</dbReference>
<dbReference type="EC" id="5.6.2.2" evidence="8"/>
<dbReference type="InterPro" id="IPR003594">
    <property type="entry name" value="HATPase_dom"/>
</dbReference>
<dbReference type="Pfam" id="PF16898">
    <property type="entry name" value="TOPRIM_C"/>
    <property type="match status" value="1"/>
</dbReference>
<dbReference type="Pfam" id="PF00204">
    <property type="entry name" value="DNA_gyraseB"/>
    <property type="match status" value="1"/>
</dbReference>
<dbReference type="PROSITE" id="PS52040">
    <property type="entry name" value="TOPO_IIA"/>
    <property type="match status" value="1"/>
</dbReference>
<dbReference type="Gene3D" id="3.30.1490.30">
    <property type="match status" value="1"/>
</dbReference>
<keyword evidence="16 21" id="KW-0238">DNA-binding</keyword>
<dbReference type="CDD" id="cd00187">
    <property type="entry name" value="TOP4c"/>
    <property type="match status" value="1"/>
</dbReference>
<dbReference type="Gene3D" id="3.40.50.670">
    <property type="match status" value="1"/>
</dbReference>
<keyword evidence="11" id="KW-0479">Metal-binding</keyword>
<dbReference type="FunFam" id="3.90.199.10:FF:000002">
    <property type="entry name" value="DNA topoisomerase 2"/>
    <property type="match status" value="1"/>
</dbReference>
<reference evidence="28" key="1">
    <citation type="submission" date="2017-03" db="EMBL/GenBank/DDBJ databases">
        <authorList>
            <person name="Sharma R."/>
            <person name="Thines M."/>
        </authorList>
    </citation>
    <scope>NUCLEOTIDE SEQUENCE [LARGE SCALE GENOMIC DNA]</scope>
</reference>
<dbReference type="FunFam" id="3.30.230.10:FF:000008">
    <property type="entry name" value="DNA topoisomerase 2"/>
    <property type="match status" value="1"/>
</dbReference>
<keyword evidence="23" id="KW-0812">Transmembrane</keyword>
<dbReference type="InterPro" id="IPR013758">
    <property type="entry name" value="Topo_IIA_A/C_ab"/>
</dbReference>
<dbReference type="SUPFAM" id="SSF56719">
    <property type="entry name" value="Type II DNA topoisomerase"/>
    <property type="match status" value="1"/>
</dbReference>
<dbReference type="Pfam" id="PF00521">
    <property type="entry name" value="DNA_topoisoIV"/>
    <property type="match status" value="1"/>
</dbReference>
<comment type="cofactor">
    <cofactor evidence="2">
        <name>Ca(2+)</name>
        <dbReference type="ChEBI" id="CHEBI:29108"/>
    </cofactor>
</comment>
<dbReference type="PRINTS" id="PR00418">
    <property type="entry name" value="TPI2FAMILY"/>
</dbReference>
<comment type="catalytic activity">
    <reaction evidence="1 21">
        <text>ATP-dependent breakage, passage and rejoining of double-stranded DNA.</text>
        <dbReference type="EC" id="5.6.2.2"/>
    </reaction>
</comment>
<keyword evidence="10" id="KW-0597">Phosphoprotein</keyword>
<evidence type="ECO:0000256" key="16">
    <source>
        <dbReference type="ARBA" id="ARBA00023125"/>
    </source>
</evidence>
<evidence type="ECO:0000256" key="7">
    <source>
        <dbReference type="ARBA" id="ARBA00011738"/>
    </source>
</evidence>
<feature type="region of interest" description="Disordered" evidence="22">
    <location>
        <begin position="1958"/>
        <end position="2016"/>
    </location>
</feature>
<feature type="compositionally biased region" description="Acidic residues" evidence="22">
    <location>
        <begin position="2191"/>
        <end position="2205"/>
    </location>
</feature>
<keyword evidence="14" id="KW-0460">Magnesium</keyword>
<dbReference type="GO" id="GO:0022857">
    <property type="term" value="F:transmembrane transporter activity"/>
    <property type="evidence" value="ECO:0007669"/>
    <property type="project" value="InterPro"/>
</dbReference>
<dbReference type="Proteomes" id="UP000192927">
    <property type="component" value="Unassembled WGS sequence"/>
</dbReference>
<evidence type="ECO:0000256" key="23">
    <source>
        <dbReference type="SAM" id="Phobius"/>
    </source>
</evidence>
<proteinExistence type="inferred from homology"/>
<dbReference type="SMART" id="SM00387">
    <property type="entry name" value="HATPase_c"/>
    <property type="match status" value="1"/>
</dbReference>
<sequence>MLESKALRQLEQELNVEILPGTEVMRDVGSHHFVKSSAHSDRVLVPQPSQDPHDPLNWSTWWKFSAMTCATAATFCQGMGPLALGPQFPFYIESFRSDLTAVVQFTGVAILVLGFSNFIWVPLSTSFGRRPVYLASTLVCLASAIWRARATTYGSFMGACVLNGIGAGPAETIQPAVITDIMFLHDRGKYNTLYFAFYFGSLAVGPIIGGAMAQYSTWQNFWWLNVAMHGTVFLMVLFGFPETKWHRLYPDEVRGVSSISSSNERVATDTDEGFEKGRSSREMPDLSHAATAEKDPYLGRGTPSKPQFKLYQPNAHPLKTILVDLWTPWKLFAFPIVEFASFVVSWAASSFLTINLTQSQAFAAPPYLFSATSIGFMNFAILIGQLIGLLTAGPLSDWISMRATKRNNGIREPEMRLPTMIPYVLIMILGNFIVAFGFEHHWDWKVIVILGWTCAGIEVAALPAIVSTYAVDSYKPVSGSVFVSITVNKNVWGYGFSKFITPWVIKSGYVPPIMTNMSLVVLWCLFGILFYFKGKTFRRWSKNKRVRMDSSMVDSVFDESDSYSPVPVAKPKAKAAPKAAPKKATTAPKAAPKKAAQATSKAKAPKPAASKKRAKPDSENEGSGPSNPSLHDDSLLSATPPSAKKQKKAPAPKKTGGKPLVELENEALNLDGPSDSKPKKGNGSSDQYQKLTQLEHIIKRPDTYIGSVERSEKQMWVYNTELDSMETREVSFVPGLYKIFDEILVNAADNKQRDKNMDTIKITIDREKGEISVLNNGRGIPIEIHDKENIYIPEMIFGHLLTSSNYDDEEQKVTGGRNGYGAKLCNVFSTEFTLETSDSKNKKRYKQTWTANMTRMGTASITANKGDDFTKITFMPDFKKFKMDGMDDDFEALAKRRVYDLAGTTKGVKVYLNDKRIMVNNFKKYMEMYTKAIKRERGDEAANDSSDIIVDTPDARWEIGFAVSDGTFQQVSFVNSIATTSGGTHVNYIADQVCTKLLEIVKKKNKGGAALKINQIRNHIFLFINCLIVNPAFTSQTKEQLTTKHSQFGSKCTVSDDFLKKIAKTEVVANILHFAQQKADQILKKSDGNRRSQMDNPKLTDANKAGTKDGYQCTLILTEGDSAKGLAMAGRSVVGPDLFGVFPLRGKLLNVRDASVDQISKNAEIQNIKKFIGLKHKTDYQDCKSLRYGHIMIMTDQDHDGSHIKGLLINFLQVQYPSLLKIPKYLIEFITPIIKVFKGDPKAPTKSRSFFTMPEYEAWKEEHKHERGWEHKYYKGLGTSTTEDAQVYFNDLDKHLKEFHAMQEHEPELIELAFSKKKADERKEWLRQFKPGTYLDHSTKHITYTDFVNKELILFSMADNLRSIPSVVDGLKPGQRKVLFACFKRNVRKDMKVVELAGYVSGITGYQHGEQSLQQTIVGLAQTFVGSNNVNCLEPSGNFGSRLQGGSDCASARYIYTRLSPFARRVFNPLDEPLLTYNTDDDKLIEPEMYVPVVPMVLVNGADGIGTGWSSSIPNYNPEDIVSNLRRMMDGEPMEPMTPWFRDFKGTVTPMGPDRYKFSGIIKQTGDNEVEITELPIRLWTQDFKDKLVDIIKAEKVPSFIKEYDDYNTHKNVHFIVRMEDKHMKIALEEGLEEKFKLTKSIATSNLVAFDAEGRITKYATVEDIMKEFYGVRIKFYEKRKAWQLAEMHRELEKLSNQARFVQMIIDGELVVSKKKKKDLVIELRQKDFKPIPKVADASKEGELEPAREDEEETEEDVELGAGAYDYLLGMAIWSLTKERVDKLLKQIGDREMEIDELIKLSKEDLWKKDLEDFINEWRVQLAEEHTRQKKVANLGRRASTKLKLAAKGPEARKRKAQGDDPSDSDFGVAKSKKPAAAKHVQPKAGMLAYLSASANPKPAVTAAKAPTNGVKAVAKPSEDAKPAKVEETDDVWMQIDGAAESASDAPVAPVFQKAKVAAAATKKSAPAKKKVISDDDDDEDIPARPAPSRKPRAAASKPIKYDALGDSDDSDANFDIGNMVKGIGGTSTGPAATAVSRPLFSARASMSHPGSSAGLRQSATKSSSKGLIDLDDDETDYSKLAPVGNRSASAVTAKGSVLSADDDDDDSFDIAPPPPQPKAAKAPAPKAAARPVTKAAASKPVPKKQAAKKMAAPAPVPKKMPLSPAAKAYAAKQAKTKGVVGGRKKKVVESEEDEDGDGDGDEGMDVGVSGAGGRGRDEVEDMANEILSDGDEDESFVLEGVV</sequence>
<dbReference type="GO" id="GO:0005524">
    <property type="term" value="F:ATP binding"/>
    <property type="evidence" value="ECO:0007669"/>
    <property type="project" value="UniProtKB-KW"/>
</dbReference>
<dbReference type="Pfam" id="PF07690">
    <property type="entry name" value="MFS_1"/>
    <property type="match status" value="1"/>
</dbReference>
<feature type="transmembrane region" description="Helical" evidence="23">
    <location>
        <begin position="221"/>
        <end position="240"/>
    </location>
</feature>
<dbReference type="InterPro" id="IPR001241">
    <property type="entry name" value="Topo_IIA"/>
</dbReference>
<evidence type="ECO:0000256" key="3">
    <source>
        <dbReference type="ARBA" id="ARBA00001946"/>
    </source>
</evidence>
<dbReference type="InterPro" id="IPR006171">
    <property type="entry name" value="TOPRIM_dom"/>
</dbReference>
<feature type="region of interest" description="Disordered" evidence="22">
    <location>
        <begin position="1843"/>
        <end position="1880"/>
    </location>
</feature>
<dbReference type="CDD" id="cd03365">
    <property type="entry name" value="TOPRIM_TopoIIA"/>
    <property type="match status" value="1"/>
</dbReference>
<feature type="transmembrane region" description="Helical" evidence="23">
    <location>
        <begin position="513"/>
        <end position="532"/>
    </location>
</feature>
<feature type="transmembrane region" description="Helical" evidence="23">
    <location>
        <begin position="99"/>
        <end position="120"/>
    </location>
</feature>
<evidence type="ECO:0000313" key="27">
    <source>
        <dbReference type="EMBL" id="SLM33633.1"/>
    </source>
</evidence>
<dbReference type="Gene3D" id="3.30.230.10">
    <property type="match status" value="1"/>
</dbReference>
<dbReference type="FunFam" id="3.30.565.10:FF:000004">
    <property type="entry name" value="DNA topoisomerase 2"/>
    <property type="match status" value="1"/>
</dbReference>
<comment type="similarity">
    <text evidence="6">Belongs to the type II topoisomerase family.</text>
</comment>
<dbReference type="FunFam" id="3.30.1490.30:FF:000001">
    <property type="entry name" value="DNA topoisomerase 2"/>
    <property type="match status" value="1"/>
</dbReference>
<feature type="transmembrane region" description="Helical" evidence="23">
    <location>
        <begin position="374"/>
        <end position="399"/>
    </location>
</feature>
<dbReference type="GO" id="GO:0003918">
    <property type="term" value="F:DNA topoisomerase type II (double strand cut, ATP-hydrolyzing) activity"/>
    <property type="evidence" value="ECO:0007669"/>
    <property type="project" value="UniProtKB-EC"/>
</dbReference>
<dbReference type="InterPro" id="IPR020568">
    <property type="entry name" value="Ribosomal_Su5_D2-typ_SF"/>
</dbReference>
<comment type="subunit">
    <text evidence="7">Homodimer.</text>
</comment>
<dbReference type="InterPro" id="IPR050634">
    <property type="entry name" value="DNA_Topoisomerase_II"/>
</dbReference>
<organism evidence="27 28">
    <name type="scientific">Lasallia pustulata</name>
    <dbReference type="NCBI Taxonomy" id="136370"/>
    <lineage>
        <taxon>Eukaryota</taxon>
        <taxon>Fungi</taxon>
        <taxon>Dikarya</taxon>
        <taxon>Ascomycota</taxon>
        <taxon>Pezizomycotina</taxon>
        <taxon>Lecanoromycetes</taxon>
        <taxon>OSLEUM clade</taxon>
        <taxon>Umbilicariomycetidae</taxon>
        <taxon>Umbilicariales</taxon>
        <taxon>Umbilicariaceae</taxon>
        <taxon>Lasallia</taxon>
    </lineage>
</organism>
<feature type="transmembrane region" description="Helical" evidence="23">
    <location>
        <begin position="420"/>
        <end position="438"/>
    </location>
</feature>
<feature type="compositionally biased region" description="Polar residues" evidence="22">
    <location>
        <begin position="2049"/>
        <end position="2066"/>
    </location>
</feature>
<dbReference type="PANTHER" id="PTHR10169:SF38">
    <property type="entry name" value="DNA TOPOISOMERASE 2"/>
    <property type="match status" value="1"/>
</dbReference>
<feature type="domain" description="Topo IIA-type catalytic" evidence="26">
    <location>
        <begin position="1364"/>
        <end position="1811"/>
    </location>
</feature>
<dbReference type="GO" id="GO:0046872">
    <property type="term" value="F:metal ion binding"/>
    <property type="evidence" value="ECO:0007669"/>
    <property type="project" value="UniProtKB-KW"/>
</dbReference>
<dbReference type="Pfam" id="PF02518">
    <property type="entry name" value="HATPase_c"/>
    <property type="match status" value="1"/>
</dbReference>
<evidence type="ECO:0000256" key="8">
    <source>
        <dbReference type="ARBA" id="ARBA00012895"/>
    </source>
</evidence>
<dbReference type="GO" id="GO:0006265">
    <property type="term" value="P:DNA topological change"/>
    <property type="evidence" value="ECO:0007669"/>
    <property type="project" value="UniProtKB-UniRule"/>
</dbReference>
<keyword evidence="17 21" id="KW-0413">Isomerase</keyword>
<feature type="domain" description="Major facilitator superfamily (MFS) profile" evidence="24">
    <location>
        <begin position="66"/>
        <end position="535"/>
    </location>
</feature>
<dbReference type="SMART" id="SM00433">
    <property type="entry name" value="TOP2c"/>
    <property type="match status" value="1"/>
</dbReference>
<dbReference type="Pfam" id="PF01751">
    <property type="entry name" value="Toprim"/>
    <property type="match status" value="1"/>
</dbReference>
<dbReference type="FunFam" id="3.40.50.670:FF:000001">
    <property type="entry name" value="DNA topoisomerase 2"/>
    <property type="match status" value="2"/>
</dbReference>
<feature type="domain" description="Toprim" evidence="25">
    <location>
        <begin position="1113"/>
        <end position="1227"/>
    </location>
</feature>
<feature type="transmembrane region" description="Helical" evidence="23">
    <location>
        <begin position="444"/>
        <end position="466"/>
    </location>
</feature>
<accession>A0A1W5CS19</accession>
<dbReference type="GO" id="GO:0000712">
    <property type="term" value="P:resolution of meiotic recombination intermediates"/>
    <property type="evidence" value="ECO:0007669"/>
    <property type="project" value="TreeGrafter"/>
</dbReference>
<dbReference type="PROSITE" id="PS00177">
    <property type="entry name" value="TOPOISOMERASE_II"/>
    <property type="match status" value="1"/>
</dbReference>
<evidence type="ECO:0000259" key="25">
    <source>
        <dbReference type="PROSITE" id="PS50880"/>
    </source>
</evidence>
<comment type="subcellular location">
    <subcellularLocation>
        <location evidence="5">Membrane</location>
        <topology evidence="5">Multi-pass membrane protein</topology>
    </subcellularLocation>
    <subcellularLocation>
        <location evidence="4">Nucleus</location>
    </subcellularLocation>
</comment>
<dbReference type="InterPro" id="IPR013757">
    <property type="entry name" value="Topo_IIA_A_a_sf"/>
</dbReference>
<feature type="active site" description="O-(5'-phospho-DNA)-tyrosine intermediate" evidence="21">
    <location>
        <position position="1454"/>
    </location>
</feature>
<dbReference type="InterPro" id="IPR031660">
    <property type="entry name" value="TOPRIM_C"/>
</dbReference>
<dbReference type="GO" id="GO:0005634">
    <property type="term" value="C:nucleus"/>
    <property type="evidence" value="ECO:0007669"/>
    <property type="project" value="UniProtKB-SubCell"/>
</dbReference>
<dbReference type="PRINTS" id="PR01158">
    <property type="entry name" value="TOPISMRASEII"/>
</dbReference>
<feature type="compositionally biased region" description="Low complexity" evidence="22">
    <location>
        <begin position="2119"/>
        <end position="2141"/>
    </location>
</feature>
<evidence type="ECO:0000313" key="28">
    <source>
        <dbReference type="Proteomes" id="UP000192927"/>
    </source>
</evidence>
<feature type="transmembrane region" description="Helical" evidence="23">
    <location>
        <begin position="331"/>
        <end position="354"/>
    </location>
</feature>
<evidence type="ECO:0000256" key="6">
    <source>
        <dbReference type="ARBA" id="ARBA00011080"/>
    </source>
</evidence>
<evidence type="ECO:0000256" key="2">
    <source>
        <dbReference type="ARBA" id="ARBA00001913"/>
    </source>
</evidence>
<comment type="cofactor">
    <cofactor evidence="3">
        <name>Mg(2+)</name>
        <dbReference type="ChEBI" id="CHEBI:18420"/>
    </cofactor>
</comment>
<dbReference type="InterPro" id="IPR036259">
    <property type="entry name" value="MFS_trans_sf"/>
</dbReference>
<keyword evidence="13" id="KW-0067">ATP-binding</keyword>
<dbReference type="InterPro" id="IPR013760">
    <property type="entry name" value="Topo_IIA-like_dom_sf"/>
</dbReference>